<proteinExistence type="predicted"/>
<accession>A0A1M5C1N8</accession>
<dbReference type="EMBL" id="FQUU01000011">
    <property type="protein sequence ID" value="SHF48668.1"/>
    <property type="molecule type" value="Genomic_DNA"/>
</dbReference>
<sequence length="128" mass="15291">MEQNNSFTQAHLDNQLWLNELRFYSDETAIFQKHLEELISRNTSLQESDEAGYFQNQFARMSDQVTNMLNELQSAEAKMAMYAKSDRTADLENIIVADHYQFRDSINNFKKEYETFKEKFKKFESDLY</sequence>
<keyword evidence="2" id="KW-1185">Reference proteome</keyword>
<dbReference type="OrthoDB" id="680366at2"/>
<dbReference type="AlphaFoldDB" id="A0A1M5C1N8"/>
<protein>
    <submittedName>
        <fullName evidence="1">Uncharacterized protein</fullName>
    </submittedName>
</protein>
<dbReference type="STRING" id="1121884.SAMN02745131_02781"/>
<evidence type="ECO:0000313" key="1">
    <source>
        <dbReference type="EMBL" id="SHF48668.1"/>
    </source>
</evidence>
<dbReference type="Proteomes" id="UP000184048">
    <property type="component" value="Unassembled WGS sequence"/>
</dbReference>
<reference evidence="1 2" key="1">
    <citation type="submission" date="2016-11" db="EMBL/GenBank/DDBJ databases">
        <authorList>
            <person name="Jaros S."/>
            <person name="Januszkiewicz K."/>
            <person name="Wedrychowicz H."/>
        </authorList>
    </citation>
    <scope>NUCLEOTIDE SEQUENCE [LARGE SCALE GENOMIC DNA]</scope>
    <source>
        <strain evidence="1 2">DSM 18119</strain>
    </source>
</reference>
<evidence type="ECO:0000313" key="2">
    <source>
        <dbReference type="Proteomes" id="UP000184048"/>
    </source>
</evidence>
<gene>
    <name evidence="1" type="ORF">SAMN02745131_02781</name>
</gene>
<name>A0A1M5C1N8_9BACT</name>
<organism evidence="1 2">
    <name type="scientific">Flavisolibacter ginsengisoli DSM 18119</name>
    <dbReference type="NCBI Taxonomy" id="1121884"/>
    <lineage>
        <taxon>Bacteria</taxon>
        <taxon>Pseudomonadati</taxon>
        <taxon>Bacteroidota</taxon>
        <taxon>Chitinophagia</taxon>
        <taxon>Chitinophagales</taxon>
        <taxon>Chitinophagaceae</taxon>
        <taxon>Flavisolibacter</taxon>
    </lineage>
</organism>
<dbReference type="RefSeq" id="WP_072835939.1">
    <property type="nucleotide sequence ID" value="NZ_FQUU01000011.1"/>
</dbReference>